<evidence type="ECO:0000313" key="3">
    <source>
        <dbReference type="Proteomes" id="UP000185151"/>
    </source>
</evidence>
<dbReference type="Pfam" id="PF00903">
    <property type="entry name" value="Glyoxalase"/>
    <property type="match status" value="1"/>
</dbReference>
<dbReference type="EMBL" id="FSRU01000001">
    <property type="protein sequence ID" value="SIN92085.1"/>
    <property type="molecule type" value="Genomic_DNA"/>
</dbReference>
<organism evidence="2 3">
    <name type="scientific">Paraburkholderia phenazinium</name>
    <dbReference type="NCBI Taxonomy" id="60549"/>
    <lineage>
        <taxon>Bacteria</taxon>
        <taxon>Pseudomonadati</taxon>
        <taxon>Pseudomonadota</taxon>
        <taxon>Betaproteobacteria</taxon>
        <taxon>Burkholderiales</taxon>
        <taxon>Burkholderiaceae</taxon>
        <taxon>Paraburkholderia</taxon>
    </lineage>
</organism>
<dbReference type="PANTHER" id="PTHR46142:SF3">
    <property type="entry name" value="F18B13.24 PROTEIN"/>
    <property type="match status" value="1"/>
</dbReference>
<dbReference type="SUPFAM" id="SSF54593">
    <property type="entry name" value="Glyoxalase/Bleomycin resistance protein/Dihydroxybiphenyl dioxygenase"/>
    <property type="match status" value="1"/>
</dbReference>
<dbReference type="AlphaFoldDB" id="A0A1N6F9X6"/>
<dbReference type="PANTHER" id="PTHR46142">
    <property type="match status" value="1"/>
</dbReference>
<evidence type="ECO:0000313" key="2">
    <source>
        <dbReference type="EMBL" id="SIN92085.1"/>
    </source>
</evidence>
<protein>
    <recommendedName>
        <fullName evidence="1">VOC domain-containing protein</fullName>
    </recommendedName>
</protein>
<reference evidence="2 3" key="1">
    <citation type="submission" date="2016-11" db="EMBL/GenBank/DDBJ databases">
        <authorList>
            <person name="Jaros S."/>
            <person name="Januszkiewicz K."/>
            <person name="Wedrychowicz H."/>
        </authorList>
    </citation>
    <scope>NUCLEOTIDE SEQUENCE [LARGE SCALE GENOMIC DNA]</scope>
    <source>
        <strain evidence="2 3">GAS95</strain>
    </source>
</reference>
<dbReference type="OrthoDB" id="8562712at2"/>
<evidence type="ECO:0000259" key="1">
    <source>
        <dbReference type="PROSITE" id="PS51819"/>
    </source>
</evidence>
<name>A0A1N6F9X6_9BURK</name>
<dbReference type="InterPro" id="IPR004360">
    <property type="entry name" value="Glyas_Fos-R_dOase_dom"/>
</dbReference>
<dbReference type="InterPro" id="IPR037523">
    <property type="entry name" value="VOC_core"/>
</dbReference>
<dbReference type="Proteomes" id="UP000185151">
    <property type="component" value="Unassembled WGS sequence"/>
</dbReference>
<sequence>MPILGFAHYNFRASRPMLDTLRDFYIEVVGLRLGPRPPFQSFGYWLYIGERDVLHLSEARPDEVRPAQVINTFDHAAFACSDLSAFEARLNEFKIRYRRGHVPLTGQQQLFFSDPAGNGVELNFAEKDVS</sequence>
<dbReference type="PROSITE" id="PS51819">
    <property type="entry name" value="VOC"/>
    <property type="match status" value="1"/>
</dbReference>
<dbReference type="Gene3D" id="3.10.180.10">
    <property type="entry name" value="2,3-Dihydroxybiphenyl 1,2-Dioxygenase, domain 1"/>
    <property type="match status" value="1"/>
</dbReference>
<keyword evidence="3" id="KW-1185">Reference proteome</keyword>
<dbReference type="RefSeq" id="WP_074293719.1">
    <property type="nucleotide sequence ID" value="NZ_FSRU01000001.1"/>
</dbReference>
<accession>A0A1N6F9X6</accession>
<proteinExistence type="predicted"/>
<feature type="domain" description="VOC" evidence="1">
    <location>
        <begin position="5"/>
        <end position="125"/>
    </location>
</feature>
<dbReference type="InterPro" id="IPR029068">
    <property type="entry name" value="Glyas_Bleomycin-R_OHBP_Dase"/>
</dbReference>
<gene>
    <name evidence="2" type="ORF">SAMN05444165_0083</name>
</gene>